<dbReference type="Pfam" id="PF03007">
    <property type="entry name" value="WS_DGAT_cat"/>
    <property type="match status" value="1"/>
</dbReference>
<comment type="pathway">
    <text evidence="1 11">Glycerolipid metabolism; triacylglycerol biosynthesis.</text>
</comment>
<dbReference type="InterPro" id="IPR009721">
    <property type="entry name" value="O-acyltransferase_WSD1_C"/>
</dbReference>
<evidence type="ECO:0000256" key="4">
    <source>
        <dbReference type="ARBA" id="ARBA00013244"/>
    </source>
</evidence>
<protein>
    <recommendedName>
        <fullName evidence="4 11">Diacylglycerol O-acyltransferase</fullName>
        <ecNumber evidence="4 11">2.3.1.20</ecNumber>
    </recommendedName>
</protein>
<comment type="caution">
    <text evidence="14">The sequence shown here is derived from an EMBL/GenBank/DDBJ whole genome shotgun (WGS) entry which is preliminary data.</text>
</comment>
<dbReference type="AlphaFoldDB" id="A0A839RSG8"/>
<evidence type="ECO:0000256" key="5">
    <source>
        <dbReference type="ARBA" id="ARBA00022516"/>
    </source>
</evidence>
<gene>
    <name evidence="14" type="ORF">FHU29_003998</name>
</gene>
<evidence type="ECO:0000256" key="1">
    <source>
        <dbReference type="ARBA" id="ARBA00004771"/>
    </source>
</evidence>
<dbReference type="InterPro" id="IPR014292">
    <property type="entry name" value="Acyl_transf_WS/DGAT"/>
</dbReference>
<dbReference type="PANTHER" id="PTHR31650">
    <property type="entry name" value="O-ACYLTRANSFERASE (WSD1-LIKE) FAMILY PROTEIN"/>
    <property type="match status" value="1"/>
</dbReference>
<dbReference type="GO" id="GO:0051701">
    <property type="term" value="P:biological process involved in interaction with host"/>
    <property type="evidence" value="ECO:0007669"/>
    <property type="project" value="TreeGrafter"/>
</dbReference>
<comment type="similarity">
    <text evidence="3 11">Belongs to the long-chain O-acyltransferase family.</text>
</comment>
<accession>A0A839RSG8</accession>
<comment type="catalytic activity">
    <reaction evidence="10 11">
        <text>an acyl-CoA + a 1,2-diacyl-sn-glycerol = a triacyl-sn-glycerol + CoA</text>
        <dbReference type="Rhea" id="RHEA:10868"/>
        <dbReference type="ChEBI" id="CHEBI:17815"/>
        <dbReference type="ChEBI" id="CHEBI:57287"/>
        <dbReference type="ChEBI" id="CHEBI:58342"/>
        <dbReference type="ChEBI" id="CHEBI:64615"/>
        <dbReference type="EC" id="2.3.1.20"/>
    </reaction>
</comment>
<keyword evidence="8 11" id="KW-0443">Lipid metabolism</keyword>
<proteinExistence type="inferred from homology"/>
<dbReference type="SUPFAM" id="SSF52777">
    <property type="entry name" value="CoA-dependent acyltransferases"/>
    <property type="match status" value="1"/>
</dbReference>
<keyword evidence="9 11" id="KW-0012">Acyltransferase</keyword>
<evidence type="ECO:0000256" key="2">
    <source>
        <dbReference type="ARBA" id="ARBA00005189"/>
    </source>
</evidence>
<name>A0A839RSG8_9ACTN</name>
<dbReference type="PANTHER" id="PTHR31650:SF1">
    <property type="entry name" value="WAX ESTER SYNTHASE_DIACYLGLYCEROL ACYLTRANSFERASE 4-RELATED"/>
    <property type="match status" value="1"/>
</dbReference>
<dbReference type="RefSeq" id="WP_064438450.1">
    <property type="nucleotide sequence ID" value="NZ_BDDI01000001.1"/>
</dbReference>
<sequence length="464" mass="50591">MALMLPQDFMFLAIESREHPMHVGGLELFSPPEGAGPEFVRDRYQQLLDTPEVAEKFRRRPGTPFNTPRNLFWATDSDIDLDYHVQLSALPQPGRMRELFAMTSRWHSQLLDRHRPLWETHVVEGLEDGRFAVYTKVHHALIDGVSALKTLQSVLLEDPDATGAPSPFAQRPRKSILSKKSMFNPLGLAKSGADLVGDVAGGVPAAARIGWQAVRERDMVLPLRAPRTMLNVPIGGARRFAAQSWPIDRIKAVGKAADCTLNDVVLAMCGSALRDYLLSQNALPEDPLIAMVPVSLHSLVEEDSGGNAVTSVLANLGTHLDDPIDRLECITNSMRQAKRMLTGLSPLQAMAVGAFMVAPLAFAPLPGYVTHAPPPFNVVISNVPGPRVPLHWDGARLDGIYPLSIAMDGLALNITLTSNAGNLDFGVVGCRKSVPHLQRILTYLEDALVSLEQRVDNSSATSLL</sequence>
<keyword evidence="5 11" id="KW-0444">Lipid biosynthesis</keyword>
<evidence type="ECO:0000256" key="7">
    <source>
        <dbReference type="ARBA" id="ARBA00022798"/>
    </source>
</evidence>
<keyword evidence="7 11" id="KW-0319">Glycerol metabolism</keyword>
<organism evidence="14 15">
    <name type="scientific">Hoyosella altamirensis</name>
    <dbReference type="NCBI Taxonomy" id="616997"/>
    <lineage>
        <taxon>Bacteria</taxon>
        <taxon>Bacillati</taxon>
        <taxon>Actinomycetota</taxon>
        <taxon>Actinomycetes</taxon>
        <taxon>Mycobacteriales</taxon>
        <taxon>Hoyosellaceae</taxon>
        <taxon>Hoyosella</taxon>
    </lineage>
</organism>
<evidence type="ECO:0000256" key="3">
    <source>
        <dbReference type="ARBA" id="ARBA00009587"/>
    </source>
</evidence>
<evidence type="ECO:0000256" key="6">
    <source>
        <dbReference type="ARBA" id="ARBA00022679"/>
    </source>
</evidence>
<keyword evidence="6 11" id="KW-0808">Transferase</keyword>
<evidence type="ECO:0000256" key="8">
    <source>
        <dbReference type="ARBA" id="ARBA00023098"/>
    </source>
</evidence>
<dbReference type="GO" id="GO:0004144">
    <property type="term" value="F:diacylglycerol O-acyltransferase activity"/>
    <property type="evidence" value="ECO:0007669"/>
    <property type="project" value="UniProtKB-EC"/>
</dbReference>
<comment type="pathway">
    <text evidence="2">Lipid metabolism.</text>
</comment>
<evidence type="ECO:0000259" key="13">
    <source>
        <dbReference type="Pfam" id="PF06974"/>
    </source>
</evidence>
<dbReference type="UniPathway" id="UPA00282"/>
<dbReference type="GO" id="GO:0001666">
    <property type="term" value="P:response to hypoxia"/>
    <property type="evidence" value="ECO:0007669"/>
    <property type="project" value="TreeGrafter"/>
</dbReference>
<dbReference type="Pfam" id="PF06974">
    <property type="entry name" value="WS_DGAT_C"/>
    <property type="match status" value="1"/>
</dbReference>
<evidence type="ECO:0000313" key="14">
    <source>
        <dbReference type="EMBL" id="MBB3039510.1"/>
    </source>
</evidence>
<evidence type="ECO:0000256" key="11">
    <source>
        <dbReference type="RuleBase" id="RU361241"/>
    </source>
</evidence>
<dbReference type="NCBIfam" id="TIGR02946">
    <property type="entry name" value="acyl_WS_DGAT"/>
    <property type="match status" value="1"/>
</dbReference>
<evidence type="ECO:0000256" key="9">
    <source>
        <dbReference type="ARBA" id="ARBA00023315"/>
    </source>
</evidence>
<evidence type="ECO:0000313" key="15">
    <source>
        <dbReference type="Proteomes" id="UP000567922"/>
    </source>
</evidence>
<dbReference type="Proteomes" id="UP000567922">
    <property type="component" value="Unassembled WGS sequence"/>
</dbReference>
<dbReference type="GO" id="GO:0019432">
    <property type="term" value="P:triglyceride biosynthetic process"/>
    <property type="evidence" value="ECO:0007669"/>
    <property type="project" value="UniProtKB-UniPathway"/>
</dbReference>
<dbReference type="InterPro" id="IPR045034">
    <property type="entry name" value="O-acyltransferase_WSD1-like"/>
</dbReference>
<evidence type="ECO:0000256" key="10">
    <source>
        <dbReference type="ARBA" id="ARBA00048109"/>
    </source>
</evidence>
<evidence type="ECO:0000259" key="12">
    <source>
        <dbReference type="Pfam" id="PF03007"/>
    </source>
</evidence>
<feature type="domain" description="O-acyltransferase WSD1 C-terminal" evidence="13">
    <location>
        <begin position="306"/>
        <end position="451"/>
    </location>
</feature>
<dbReference type="GO" id="GO:0005886">
    <property type="term" value="C:plasma membrane"/>
    <property type="evidence" value="ECO:0007669"/>
    <property type="project" value="TreeGrafter"/>
</dbReference>
<dbReference type="EMBL" id="JACHWS010000004">
    <property type="protein sequence ID" value="MBB3039510.1"/>
    <property type="molecule type" value="Genomic_DNA"/>
</dbReference>
<dbReference type="GO" id="GO:0006071">
    <property type="term" value="P:glycerol metabolic process"/>
    <property type="evidence" value="ECO:0007669"/>
    <property type="project" value="UniProtKB-KW"/>
</dbReference>
<dbReference type="OrthoDB" id="9810950at2"/>
<dbReference type="EC" id="2.3.1.20" evidence="4 11"/>
<keyword evidence="15" id="KW-1185">Reference proteome</keyword>
<dbReference type="InterPro" id="IPR004255">
    <property type="entry name" value="O-acyltransferase_WSD1_N"/>
</dbReference>
<dbReference type="GO" id="GO:0071731">
    <property type="term" value="P:response to nitric oxide"/>
    <property type="evidence" value="ECO:0007669"/>
    <property type="project" value="TreeGrafter"/>
</dbReference>
<reference evidence="14 15" key="1">
    <citation type="submission" date="2020-08" db="EMBL/GenBank/DDBJ databases">
        <title>Sequencing the genomes of 1000 actinobacteria strains.</title>
        <authorList>
            <person name="Klenk H.-P."/>
        </authorList>
    </citation>
    <scope>NUCLEOTIDE SEQUENCE [LARGE SCALE GENOMIC DNA]</scope>
    <source>
        <strain evidence="14 15">DSM 45258</strain>
    </source>
</reference>
<feature type="domain" description="O-acyltransferase WSD1-like N-terminal" evidence="12">
    <location>
        <begin position="5"/>
        <end position="265"/>
    </location>
</feature>